<organism evidence="2 3">
    <name type="scientific">Bradyrhizobium niftali</name>
    <dbReference type="NCBI Taxonomy" id="2560055"/>
    <lineage>
        <taxon>Bacteria</taxon>
        <taxon>Pseudomonadati</taxon>
        <taxon>Pseudomonadota</taxon>
        <taxon>Alphaproteobacteria</taxon>
        <taxon>Hyphomicrobiales</taxon>
        <taxon>Nitrobacteraceae</taxon>
        <taxon>Bradyrhizobium</taxon>
    </lineage>
</organism>
<dbReference type="AlphaFoldDB" id="A0A4Y9L803"/>
<evidence type="ECO:0000313" key="2">
    <source>
        <dbReference type="EMBL" id="TFV39698.1"/>
    </source>
</evidence>
<dbReference type="NCBIfam" id="TIGR04393">
    <property type="entry name" value="rpt_T5SS_PEPC"/>
    <property type="match status" value="9"/>
</dbReference>
<proteinExistence type="predicted"/>
<dbReference type="PROSITE" id="PS51208">
    <property type="entry name" value="AUTOTRANSPORTER"/>
    <property type="match status" value="1"/>
</dbReference>
<accession>A0A4Y9L803</accession>
<dbReference type="EMBL" id="SPQT01000035">
    <property type="protein sequence ID" value="TFV39698.1"/>
    <property type="molecule type" value="Genomic_DNA"/>
</dbReference>
<sequence>MPKGSRLSFNPEAGTDRAVVRGGFAPRATTLMALLIGSTALTGMALAPARAASPVWLGTVSGDWFTAGNWNTSAVPNAADTVTIDTTSPNSTVINGATAAAQQTFVGTASQGNLTIGSGGILNDAYGYIGYLQGSNGSVSVSGAGSAWNNTANLSIGRLGAGGLGISGGGAVTDVNVSIGGGASASGIVTVTGAGSTWTNSGDVYVGDLGSGTLAISNGASVTTVGNSLVGNLNTGAATVTGIGSSWAAGASLVVGLGSTGTLQVLQGGSVSATTIEMGSAIGAQGTATIDGVGSALATGTLTVGVDGTGQLTVSNGGSVSSTSAFLGYYGGSSGSVLVNGAGSTWATGTLSLGEGGTGVLTISNGGIVTSTGAINVGASAGATGTILVDGAGSGLGLNSNATFAIGAAGTGTLNITNGGAVAVGNAAVGFGPGSTGSVLVDGAGSNWITANTLALGFAGTGTLVISNGGAVSTGTGGIGVSSGGSGSAVIDGAGSSWGVSALYVGLNTTGSVAVTHGGSLINLQAMIGASGGSTGSVTIDGAGSSWTNQLFLSIGDQGTGKLTIANGGAVSANGMFLIANHAGSNGALNIGAAPGSAAAAPGTLTTAAVQFGAGTGAINFNHTSASYLFSANIVDSGPGNSGTVNQLSGTTILTGNNTYTGPTTVDGGTLSVNGSIANSTTTVNAGGTLGGIGMVGDTTISGGVLAPGNTNSIGTLTIAGNLVLTTAATYMVQVSGTSTSKTVVVGAANLAGTVAVNLTGRVSATTTYTILTSANTTGTFDSVSMSNSAYARNARVTYSGNNVLLTLDPGLLSPSLPGFANINQKNVAAGIDNALLAGGSMTTGFNTLFNATGQNLLNGLTQASGEVATGAQQGTFNAMGQFLNTLLDPFFGNRNDPAAPAGGASRYADDGAAARANAGRDAYAAIGRQAHGAGDSFTQRWSVWAAGYGGSQTTDGNAVVGSNTATSRIAGVAAGADYQISPNTLVGFALGGGGTSFGVANGLGSGSSDLFQAGVYARHTTGNAYVAGALAYGWQDVTTDRTVTIAGADHLRARFKANALSGRLEGGYRYATPWMGITPYAAAQFTSLYLPGYGEQAISGANTFALNYAGRDVTAARGELGLRTDRSYALETAILTLRGRAAWAHDVNPDRGISATFQTLPGASFVVNGAASAHDAALLTGAAELKWLNGVSLSGTFEGEFSNVTRSYAGKGIARYQW</sequence>
<dbReference type="OrthoDB" id="7195851at2"/>
<dbReference type="Pfam" id="PF03797">
    <property type="entry name" value="Autotransporter"/>
    <property type="match status" value="1"/>
</dbReference>
<dbReference type="SMART" id="SM00869">
    <property type="entry name" value="Autotransporter"/>
    <property type="match status" value="1"/>
</dbReference>
<evidence type="ECO:0000313" key="3">
    <source>
        <dbReference type="Proteomes" id="UP000297966"/>
    </source>
</evidence>
<dbReference type="InterPro" id="IPR030895">
    <property type="entry name" value="T5SS_PEPC_rpt"/>
</dbReference>
<dbReference type="SUPFAM" id="SSF103515">
    <property type="entry name" value="Autotransporter"/>
    <property type="match status" value="1"/>
</dbReference>
<evidence type="ECO:0000259" key="1">
    <source>
        <dbReference type="PROSITE" id="PS51208"/>
    </source>
</evidence>
<dbReference type="Proteomes" id="UP000297966">
    <property type="component" value="Unassembled WGS sequence"/>
</dbReference>
<keyword evidence="3" id="KW-1185">Reference proteome</keyword>
<dbReference type="Gene3D" id="2.40.128.130">
    <property type="entry name" value="Autotransporter beta-domain"/>
    <property type="match status" value="1"/>
</dbReference>
<reference evidence="2 3" key="1">
    <citation type="submission" date="2019-03" db="EMBL/GenBank/DDBJ databases">
        <title>Bradyrhizobium diversity isolated from nodules of Chamaecrista fasciculata.</title>
        <authorList>
            <person name="Klepa M.S."/>
            <person name="Urquiaga M.O."/>
            <person name="Hungria M."/>
            <person name="Delamuta J.R."/>
        </authorList>
    </citation>
    <scope>NUCLEOTIDE SEQUENCE [LARGE SCALE GENOMIC DNA]</scope>
    <source>
        <strain evidence="2 3">CNPSo 3448</strain>
    </source>
</reference>
<feature type="domain" description="Autotransporter" evidence="1">
    <location>
        <begin position="937"/>
        <end position="1219"/>
    </location>
</feature>
<dbReference type="InterPro" id="IPR036709">
    <property type="entry name" value="Autotransporte_beta_dom_sf"/>
</dbReference>
<comment type="caution">
    <text evidence="2">The sequence shown here is derived from an EMBL/GenBank/DDBJ whole genome shotgun (WGS) entry which is preliminary data.</text>
</comment>
<name>A0A4Y9L803_9BRAD</name>
<protein>
    <submittedName>
        <fullName evidence="2">Autotransporter domain-containing protein</fullName>
    </submittedName>
</protein>
<dbReference type="InterPro" id="IPR005546">
    <property type="entry name" value="Autotransporte_beta"/>
</dbReference>
<gene>
    <name evidence="2" type="ORF">E4K65_39955</name>
</gene>